<dbReference type="InterPro" id="IPR012886">
    <property type="entry name" value="Formiminotransferase_N"/>
</dbReference>
<dbReference type="Pfam" id="PF02971">
    <property type="entry name" value="FTCD"/>
    <property type="match status" value="1"/>
</dbReference>
<dbReference type="SMART" id="SM01221">
    <property type="entry name" value="FTCD"/>
    <property type="match status" value="1"/>
</dbReference>
<keyword evidence="4" id="KW-0963">Cytoplasm</keyword>
<dbReference type="GO" id="GO:0030409">
    <property type="term" value="F:glutamate formimidoyltransferase activity"/>
    <property type="evidence" value="ECO:0007669"/>
    <property type="project" value="UniProtKB-EC"/>
</dbReference>
<organism evidence="10 11">
    <name type="scientific">Desulforhopalus singaporensis</name>
    <dbReference type="NCBI Taxonomy" id="91360"/>
    <lineage>
        <taxon>Bacteria</taxon>
        <taxon>Pseudomonadati</taxon>
        <taxon>Thermodesulfobacteriota</taxon>
        <taxon>Desulfobulbia</taxon>
        <taxon>Desulfobulbales</taxon>
        <taxon>Desulfocapsaceae</taxon>
        <taxon>Desulforhopalus</taxon>
    </lineage>
</organism>
<evidence type="ECO:0000256" key="5">
    <source>
        <dbReference type="ARBA" id="ARBA00022679"/>
    </source>
</evidence>
<evidence type="ECO:0000313" key="10">
    <source>
        <dbReference type="EMBL" id="SDP64315.1"/>
    </source>
</evidence>
<dbReference type="InterPro" id="IPR037070">
    <property type="entry name" value="Formiminotransferase_C_sf"/>
</dbReference>
<dbReference type="PANTHER" id="PTHR12234">
    <property type="entry name" value="FORMIMINOTRANSFERASE-CYCLODEAMINASE"/>
    <property type="match status" value="1"/>
</dbReference>
<keyword evidence="11" id="KW-1185">Reference proteome</keyword>
<evidence type="ECO:0000259" key="9">
    <source>
        <dbReference type="SMART" id="SM01222"/>
    </source>
</evidence>
<evidence type="ECO:0000256" key="3">
    <source>
        <dbReference type="ARBA" id="ARBA00012252"/>
    </source>
</evidence>
<gene>
    <name evidence="10" type="ORF">SAMN05660330_03497</name>
</gene>
<dbReference type="STRING" id="91360.SAMN05660330_03497"/>
<keyword evidence="6" id="KW-0369">Histidine metabolism</keyword>
<name>A0A1H0UE67_9BACT</name>
<evidence type="ECO:0000256" key="4">
    <source>
        <dbReference type="ARBA" id="ARBA00022490"/>
    </source>
</evidence>
<dbReference type="InterPro" id="IPR013802">
    <property type="entry name" value="Formiminotransferase_C"/>
</dbReference>
<dbReference type="NCBIfam" id="TIGR02024">
    <property type="entry name" value="FtcD"/>
    <property type="match status" value="1"/>
</dbReference>
<dbReference type="Proteomes" id="UP000199073">
    <property type="component" value="Unassembled WGS sequence"/>
</dbReference>
<comment type="pathway">
    <text evidence="2">Amino-acid degradation; L-histidine degradation into L-glutamate; L-glutamate from N-formimidoyl-L-glutamate (transferase route): step 1/1.</text>
</comment>
<dbReference type="InterPro" id="IPR022384">
    <property type="entry name" value="FormiminoTrfase_cat_dom_sf"/>
</dbReference>
<dbReference type="GO" id="GO:0019557">
    <property type="term" value="P:L-histidine catabolic process to glutamate and formate"/>
    <property type="evidence" value="ECO:0007669"/>
    <property type="project" value="UniProtKB-UniPathway"/>
</dbReference>
<dbReference type="GO" id="GO:0005737">
    <property type="term" value="C:cytoplasm"/>
    <property type="evidence" value="ECO:0007669"/>
    <property type="project" value="UniProtKB-SubCell"/>
</dbReference>
<dbReference type="GO" id="GO:0005542">
    <property type="term" value="F:folic acid binding"/>
    <property type="evidence" value="ECO:0007669"/>
    <property type="project" value="UniProtKB-KW"/>
</dbReference>
<dbReference type="SMART" id="SM01222">
    <property type="entry name" value="FTCD_N"/>
    <property type="match status" value="1"/>
</dbReference>
<keyword evidence="5 10" id="KW-0808">Transferase</keyword>
<dbReference type="EC" id="2.1.2.5" evidence="3"/>
<dbReference type="InterPro" id="IPR051623">
    <property type="entry name" value="FTCD"/>
</dbReference>
<dbReference type="RefSeq" id="WP_092225169.1">
    <property type="nucleotide sequence ID" value="NZ_FNJI01000031.1"/>
</dbReference>
<dbReference type="UniPathway" id="UPA00379">
    <property type="reaction ID" value="UER00555"/>
</dbReference>
<dbReference type="Gene3D" id="3.30.70.670">
    <property type="entry name" value="Formiminotransferase, C-terminal subdomain"/>
    <property type="match status" value="1"/>
</dbReference>
<sequence length="298" mass="33012">MKSIMCVPNISEGINLEVVEAVVDQVRETVGVKLLDYSSDADHNRSVITYIGIPEAVFQATQKLVRKAVELIDMSMQKGSHPRQGAVDVVPFIPIDLDENESVQLAHSFGEWVGRELEVPVYFYEDAAKSPERKSLVKVRKGQYEALEEKLKDPRWAPDAGPAVFVPKTGSIQVASRFPLVALNINLATDKVDLAQSIANSVRHLNGGFRYVRAMGLAIEGTGQVQVSMNLIHYIKTPIPMVMETVRREAARYGVNVVKSELVGPVPMGAMEQVMSYYLQAHDFSSDQIIEKSLIGWS</sequence>
<dbReference type="Gene3D" id="3.30.990.10">
    <property type="entry name" value="Formiminotransferase, N-terminal subdomain"/>
    <property type="match status" value="1"/>
</dbReference>
<evidence type="ECO:0000256" key="7">
    <source>
        <dbReference type="ARBA" id="ARBA00022954"/>
    </source>
</evidence>
<comment type="subcellular location">
    <subcellularLocation>
        <location evidence="1">Cytoplasm</location>
    </subcellularLocation>
</comment>
<reference evidence="10 11" key="1">
    <citation type="submission" date="2016-10" db="EMBL/GenBank/DDBJ databases">
        <authorList>
            <person name="de Groot N.N."/>
        </authorList>
    </citation>
    <scope>NUCLEOTIDE SEQUENCE [LARGE SCALE GENOMIC DNA]</scope>
    <source>
        <strain evidence="10 11">DSM 12130</strain>
    </source>
</reference>
<dbReference type="EMBL" id="FNJI01000031">
    <property type="protein sequence ID" value="SDP64315.1"/>
    <property type="molecule type" value="Genomic_DNA"/>
</dbReference>
<accession>A0A1H0UE67</accession>
<dbReference type="PANTHER" id="PTHR12234:SF8">
    <property type="entry name" value="FORMIMINOTRANSFERASE-CYCLODEAMINASE"/>
    <property type="match status" value="1"/>
</dbReference>
<dbReference type="SUPFAM" id="SSF55116">
    <property type="entry name" value="Formiminotransferase domain of formiminotransferase-cyclodeaminase"/>
    <property type="match status" value="2"/>
</dbReference>
<feature type="domain" description="Formiminotransferase N-terminal subdomain" evidence="9">
    <location>
        <begin position="2"/>
        <end position="178"/>
    </location>
</feature>
<evidence type="ECO:0000256" key="2">
    <source>
        <dbReference type="ARBA" id="ARBA00005082"/>
    </source>
</evidence>
<evidence type="ECO:0000259" key="8">
    <source>
        <dbReference type="SMART" id="SM01221"/>
    </source>
</evidence>
<evidence type="ECO:0000256" key="6">
    <source>
        <dbReference type="ARBA" id="ARBA00022808"/>
    </source>
</evidence>
<dbReference type="OrthoDB" id="9773217at2"/>
<dbReference type="InterPro" id="IPR004227">
    <property type="entry name" value="Formiminotransferase_cat"/>
</dbReference>
<dbReference type="InterPro" id="IPR037064">
    <property type="entry name" value="Formiminotransferase_N_sf"/>
</dbReference>
<proteinExistence type="predicted"/>
<evidence type="ECO:0000313" key="11">
    <source>
        <dbReference type="Proteomes" id="UP000199073"/>
    </source>
</evidence>
<feature type="domain" description="Formiminotransferase C-terminal subdomain" evidence="8">
    <location>
        <begin position="179"/>
        <end position="293"/>
    </location>
</feature>
<dbReference type="Pfam" id="PF07837">
    <property type="entry name" value="FTCD_N"/>
    <property type="match status" value="1"/>
</dbReference>
<evidence type="ECO:0000256" key="1">
    <source>
        <dbReference type="ARBA" id="ARBA00004496"/>
    </source>
</evidence>
<protein>
    <recommendedName>
        <fullName evidence="3">glutamate formimidoyltransferase</fullName>
        <ecNumber evidence="3">2.1.2.5</ecNumber>
    </recommendedName>
</protein>
<keyword evidence="7" id="KW-0290">Folate-binding</keyword>
<dbReference type="GO" id="GO:0019556">
    <property type="term" value="P:L-histidine catabolic process to glutamate and formamide"/>
    <property type="evidence" value="ECO:0007669"/>
    <property type="project" value="UniProtKB-UniPathway"/>
</dbReference>
<dbReference type="AlphaFoldDB" id="A0A1H0UE67"/>